<reference evidence="1" key="1">
    <citation type="submission" date="2021-05" db="EMBL/GenBank/DDBJ databases">
        <authorList>
            <person name="Pan Q."/>
            <person name="Jouanno E."/>
            <person name="Zahm M."/>
            <person name="Klopp C."/>
            <person name="Cabau C."/>
            <person name="Louis A."/>
            <person name="Berthelot C."/>
            <person name="Parey E."/>
            <person name="Roest Crollius H."/>
            <person name="Montfort J."/>
            <person name="Robinson-Rechavi M."/>
            <person name="Bouchez O."/>
            <person name="Lampietro C."/>
            <person name="Lopez Roques C."/>
            <person name="Donnadieu C."/>
            <person name="Postlethwait J."/>
            <person name="Bobe J."/>
            <person name="Dillon D."/>
            <person name="Chandos A."/>
            <person name="von Hippel F."/>
            <person name="Guiguen Y."/>
        </authorList>
    </citation>
    <scope>NUCLEOTIDE SEQUENCE</scope>
    <source>
        <strain evidence="1">YG-Jan2019</strain>
    </source>
</reference>
<dbReference type="EMBL" id="CM055760">
    <property type="protein sequence ID" value="KAJ7986964.1"/>
    <property type="molecule type" value="Genomic_DNA"/>
</dbReference>
<name>A0ACC2F6L3_DALPE</name>
<gene>
    <name evidence="1" type="ORF">DPEC_G00333830</name>
</gene>
<comment type="caution">
    <text evidence="1">The sequence shown here is derived from an EMBL/GenBank/DDBJ whole genome shotgun (WGS) entry which is preliminary data.</text>
</comment>
<evidence type="ECO:0000313" key="1">
    <source>
        <dbReference type="EMBL" id="KAJ7986964.1"/>
    </source>
</evidence>
<evidence type="ECO:0000313" key="2">
    <source>
        <dbReference type="Proteomes" id="UP001157502"/>
    </source>
</evidence>
<accession>A0ACC2F6L3</accession>
<keyword evidence="2" id="KW-1185">Reference proteome</keyword>
<organism evidence="1 2">
    <name type="scientific">Dallia pectoralis</name>
    <name type="common">Alaska blackfish</name>
    <dbReference type="NCBI Taxonomy" id="75939"/>
    <lineage>
        <taxon>Eukaryota</taxon>
        <taxon>Metazoa</taxon>
        <taxon>Chordata</taxon>
        <taxon>Craniata</taxon>
        <taxon>Vertebrata</taxon>
        <taxon>Euteleostomi</taxon>
        <taxon>Actinopterygii</taxon>
        <taxon>Neopterygii</taxon>
        <taxon>Teleostei</taxon>
        <taxon>Protacanthopterygii</taxon>
        <taxon>Esociformes</taxon>
        <taxon>Umbridae</taxon>
        <taxon>Dallia</taxon>
    </lineage>
</organism>
<sequence length="586" mass="64873">MAILWRAVCLMAVAMLGYLCDAQLWKGQKSQFRPRSLPVQAEPQQFAKTLPQKPSQPPQTFDLSAPPQPIPANSTDPKQTCHVEDNDKVTCGPPDITVARCQAINCCFAGQRCFYGKTATVQCTKNGQFVVVIPRDVTLTKLDLKSVHLLAGNESHCKPVISSSFAIYQFKFTECGTLITEEPGQIVYENRLSSSSEVTVGPVGAITRDTNYDLLFQCRYTGSSVEMVITEIMPVRSYHPVSHLADLNVELRLASGRCLTKGCDEDQEAYTSYYTDAHHPVTKLLRDPVYAEVRILGMTDPGVVLILNRCWATTAPQSDSLPQWDLLIDGCSFQDDRYMTIPIPVGTSSGLAYPSQYKRFALRMFTFVDPTSMDHLTEKVYIHCSTAMCHHQAGSCEQKCPTQNPSEYSEKSETACERHRGNLLRTLPGAFVPQCDEQGQYKAMQCYNSTGSCWCVDSRGQERAGSRTEPGTSQPNCDEPQPDERAKTDCEKQRDSWQASNSSGRHIAGDFKPECDKQGHYEARQCSAGYCWCVSKTGQEIAGTKMPPGTAAFSCNQPGEHLSVKEPRKTTGNVVVSSQEVNIILP</sequence>
<proteinExistence type="predicted"/>
<protein>
    <submittedName>
        <fullName evidence="1">Uncharacterized protein</fullName>
    </submittedName>
</protein>
<dbReference type="Proteomes" id="UP001157502">
    <property type="component" value="Chromosome 33"/>
</dbReference>